<feature type="binding site" evidence="16">
    <location>
        <position position="154"/>
    </location>
    <ligand>
        <name>thiamine diphosphate</name>
        <dbReference type="ChEBI" id="CHEBI:58937"/>
    </ligand>
</feature>
<feature type="binding site" evidence="15">
    <location>
        <position position="455"/>
    </location>
    <ligand>
        <name>substrate</name>
    </ligand>
</feature>
<evidence type="ECO:0000256" key="7">
    <source>
        <dbReference type="ARBA" id="ARBA00022679"/>
    </source>
</evidence>
<dbReference type="Gene3D" id="3.40.50.970">
    <property type="match status" value="2"/>
</dbReference>
<reference evidence="22" key="1">
    <citation type="submission" date="2017-09" db="EMBL/GenBank/DDBJ databases">
        <title>Depth-based differentiation of microbial function through sediment-hosted aquifers and enrichment of novel symbionts in the deep terrestrial subsurface.</title>
        <authorList>
            <person name="Probst A.J."/>
            <person name="Ladd B."/>
            <person name="Jarett J.K."/>
            <person name="Geller-Mcgrath D.E."/>
            <person name="Sieber C.M."/>
            <person name="Emerson J.B."/>
            <person name="Anantharaman K."/>
            <person name="Thomas B.C."/>
            <person name="Malmstrom R."/>
            <person name="Stieglmeier M."/>
            <person name="Klingl A."/>
            <person name="Woyke T."/>
            <person name="Ryan C.M."/>
            <person name="Banfield J.F."/>
        </authorList>
    </citation>
    <scope>NUCLEOTIDE SEQUENCE [LARGE SCALE GENOMIC DNA]</scope>
</reference>
<comment type="caution">
    <text evidence="21">The sequence shown here is derived from an EMBL/GenBank/DDBJ whole genome shotgun (WGS) entry which is preliminary data.</text>
</comment>
<dbReference type="GO" id="GO:0005829">
    <property type="term" value="C:cytosol"/>
    <property type="evidence" value="ECO:0007669"/>
    <property type="project" value="TreeGrafter"/>
</dbReference>
<feature type="active site" description="Proton donor" evidence="14">
    <location>
        <position position="405"/>
    </location>
</feature>
<feature type="binding site" evidence="15">
    <location>
        <position position="378"/>
    </location>
    <ligand>
        <name>substrate</name>
    </ligand>
</feature>
<dbReference type="Pfam" id="PF02779">
    <property type="entry name" value="Transket_pyr"/>
    <property type="match status" value="1"/>
</dbReference>
<dbReference type="EMBL" id="PFIP01000040">
    <property type="protein sequence ID" value="PIX34885.1"/>
    <property type="molecule type" value="Genomic_DNA"/>
</dbReference>
<dbReference type="EC" id="2.2.1.1" evidence="6 13"/>
<accession>A0A2M7K9U7</accession>
<organism evidence="21 22">
    <name type="scientific">Candidatus Infernicultor aquiphilus</name>
    <dbReference type="NCBI Taxonomy" id="1805029"/>
    <lineage>
        <taxon>Bacteria</taxon>
        <taxon>Pseudomonadati</taxon>
        <taxon>Atribacterota</taxon>
        <taxon>Candidatus Phoenicimicrobiia</taxon>
        <taxon>Candidatus Pheonicimicrobiales</taxon>
        <taxon>Candidatus Phoenicimicrobiaceae</taxon>
        <taxon>Candidatus Infernicultor</taxon>
    </lineage>
</organism>
<comment type="cofactor">
    <cofactor evidence="17">
        <name>Mg(2+)</name>
        <dbReference type="ChEBI" id="CHEBI:18420"/>
    </cofactor>
    <text evidence="17">Binds 1 Mg(2+) ion per subunit. Can also utilize other divalent metal cations, such as Ca(2+), Mn(2+) and Co(2+).</text>
</comment>
<sequence>MFNRIANIVRGLAVDMIEKANSGHPGLPLGCAEIGAVLFGDVLKYDSAVPDWPDRDRFVLSAGHGSAWLYSLLHLSGYKLSLEDLKKFRQLNSKTPGHPEYGETPGIEVSTGPLGQGFANAVGMALVEKMLAVRFNTKDYKIVDHYTYTLLSDGCMMEGVTSEAASLAGHLGLEKLIAIYDDNKICLSGETKITFTESVADRFKAYNWQVIENVDGHKVEEIKDALLEAKKSKNKPTLIIARTHIGYGAPTKQDSCSCHGSPLGEEEVRGLKKNLGLPLDEKFYVSAEVREFFENRKKELIKKREEWQNLFEEWTKKSPLLRKKWDEALNLVLPPDLELESLEIKSPVATRVASSIVLNKLADEIPYLIGGSADLEPSTKAYLSKYEDVQKDNFNGRNIRFGVREHAMGAIVNGIAVHKGFRPYCSTFFVFSDYIRPAIRMAALMKLPVIYIFTHDSFFVGEDGPTHQPVEQLESLRTIPNLKIIRPADEEETKLAWREILKKTEEPTALILSRQDLPHLEKSRGVKEFARGGYIISHQEKEVPQVVLMASGSEVSIALKVSLILKVNGIASRIVSIPDREEFLRQGEKYIEEVLGPQDALRVVIEANTGQGWYQLLNNSHYTVFMKSFGKSAPAQQLADYFGFNPEKIAQKIIQLCQGTVL</sequence>
<dbReference type="PROSITE" id="PS00801">
    <property type="entry name" value="TRANSKETOLASE_1"/>
    <property type="match status" value="1"/>
</dbReference>
<evidence type="ECO:0000256" key="2">
    <source>
        <dbReference type="ARBA" id="ARBA00001936"/>
    </source>
</evidence>
<protein>
    <recommendedName>
        <fullName evidence="6 13">Transketolase</fullName>
        <ecNumber evidence="6 13">2.2.1.1</ecNumber>
    </recommendedName>
</protein>
<dbReference type="GO" id="GO:0004802">
    <property type="term" value="F:transketolase activity"/>
    <property type="evidence" value="ECO:0007669"/>
    <property type="project" value="UniProtKB-UniRule"/>
</dbReference>
<feature type="binding site" evidence="17">
    <location>
        <position position="183"/>
    </location>
    <ligand>
        <name>Mg(2+)</name>
        <dbReference type="ChEBI" id="CHEBI:18420"/>
    </ligand>
</feature>
<dbReference type="CDD" id="cd02012">
    <property type="entry name" value="TPP_TK"/>
    <property type="match status" value="1"/>
</dbReference>
<dbReference type="Proteomes" id="UP000231493">
    <property type="component" value="Unassembled WGS sequence"/>
</dbReference>
<dbReference type="GO" id="GO:0006098">
    <property type="term" value="P:pentose-phosphate shunt"/>
    <property type="evidence" value="ECO:0007669"/>
    <property type="project" value="TreeGrafter"/>
</dbReference>
<keyword evidence="9" id="KW-0106">Calcium</keyword>
<keyword evidence="8 17" id="KW-0479">Metal-binding</keyword>
<dbReference type="FunFam" id="3.40.50.970:FF:000004">
    <property type="entry name" value="Transketolase"/>
    <property type="match status" value="1"/>
</dbReference>
<feature type="binding site" evidence="17">
    <location>
        <position position="153"/>
    </location>
    <ligand>
        <name>Mg(2+)</name>
        <dbReference type="ChEBI" id="CHEBI:18420"/>
    </ligand>
</feature>
<feature type="binding site" evidence="15">
    <location>
        <position position="467"/>
    </location>
    <ligand>
        <name>substrate</name>
    </ligand>
</feature>
<evidence type="ECO:0000256" key="16">
    <source>
        <dbReference type="PIRSR" id="PIRSR605478-3"/>
    </source>
</evidence>
<dbReference type="SUPFAM" id="SSF52518">
    <property type="entry name" value="Thiamin diphosphate-binding fold (THDP-binding)"/>
    <property type="match status" value="2"/>
</dbReference>
<comment type="subunit">
    <text evidence="5">Homodimer.</text>
</comment>
<evidence type="ECO:0000256" key="18">
    <source>
        <dbReference type="PIRSR" id="PIRSR605478-5"/>
    </source>
</evidence>
<feature type="binding site" evidence="15">
    <location>
        <position position="351"/>
    </location>
    <ligand>
        <name>substrate</name>
    </ligand>
</feature>
<evidence type="ECO:0000256" key="17">
    <source>
        <dbReference type="PIRSR" id="PIRSR605478-4"/>
    </source>
</evidence>
<dbReference type="GO" id="GO:0046872">
    <property type="term" value="F:metal ion binding"/>
    <property type="evidence" value="ECO:0007669"/>
    <property type="project" value="UniProtKB-KW"/>
</dbReference>
<dbReference type="CDD" id="cd07033">
    <property type="entry name" value="TPP_PYR_DXS_TK_like"/>
    <property type="match status" value="1"/>
</dbReference>
<name>A0A2M7K9U7_9BACT</name>
<evidence type="ECO:0000256" key="13">
    <source>
        <dbReference type="NCBIfam" id="TIGR00232"/>
    </source>
</evidence>
<dbReference type="Pfam" id="PF22613">
    <property type="entry name" value="Transketolase_C_1"/>
    <property type="match status" value="1"/>
</dbReference>
<dbReference type="SUPFAM" id="SSF52922">
    <property type="entry name" value="TK C-terminal domain-like"/>
    <property type="match status" value="1"/>
</dbReference>
<gene>
    <name evidence="21" type="primary">tkt</name>
    <name evidence="21" type="ORF">COZ58_02250</name>
</gene>
<evidence type="ECO:0000256" key="5">
    <source>
        <dbReference type="ARBA" id="ARBA00011738"/>
    </source>
</evidence>
<evidence type="ECO:0000259" key="20">
    <source>
        <dbReference type="SMART" id="SM00861"/>
    </source>
</evidence>
<dbReference type="InterPro" id="IPR005478">
    <property type="entry name" value="Transketolase_bac-like"/>
</dbReference>
<dbReference type="FunFam" id="3.40.50.970:FF:000045">
    <property type="entry name" value="Transketolase"/>
    <property type="match status" value="1"/>
</dbReference>
<evidence type="ECO:0000256" key="19">
    <source>
        <dbReference type="SAM" id="Coils"/>
    </source>
</evidence>
<dbReference type="NCBIfam" id="TIGR00232">
    <property type="entry name" value="tktlase_bact"/>
    <property type="match status" value="1"/>
</dbReference>
<feature type="binding site" evidence="15">
    <location>
        <position position="463"/>
    </location>
    <ligand>
        <name>substrate</name>
    </ligand>
</feature>
<feature type="binding site" evidence="15">
    <location>
        <position position="514"/>
    </location>
    <ligand>
        <name>substrate</name>
    </ligand>
</feature>
<keyword evidence="7" id="KW-0808">Transferase</keyword>
<evidence type="ECO:0000313" key="21">
    <source>
        <dbReference type="EMBL" id="PIX34885.1"/>
    </source>
</evidence>
<comment type="cofactor">
    <cofactor evidence="3">
        <name>Co(2+)</name>
        <dbReference type="ChEBI" id="CHEBI:48828"/>
    </cofactor>
</comment>
<dbReference type="InterPro" id="IPR055152">
    <property type="entry name" value="Transketolase-like_C_2"/>
</dbReference>
<comment type="similarity">
    <text evidence="4">Belongs to the transketolase family.</text>
</comment>
<feature type="binding site" evidence="16">
    <location>
        <begin position="112"/>
        <end position="114"/>
    </location>
    <ligand>
        <name>thiamine diphosphate</name>
        <dbReference type="ChEBI" id="CHEBI:58937"/>
    </ligand>
</feature>
<comment type="catalytic activity">
    <reaction evidence="12">
        <text>D-sedoheptulose 7-phosphate + D-glyceraldehyde 3-phosphate = aldehydo-D-ribose 5-phosphate + D-xylulose 5-phosphate</text>
        <dbReference type="Rhea" id="RHEA:10508"/>
        <dbReference type="ChEBI" id="CHEBI:57483"/>
        <dbReference type="ChEBI" id="CHEBI:57737"/>
        <dbReference type="ChEBI" id="CHEBI:58273"/>
        <dbReference type="ChEBI" id="CHEBI:59776"/>
        <dbReference type="EC" id="2.2.1.1"/>
    </reaction>
</comment>
<dbReference type="AlphaFoldDB" id="A0A2M7K9U7"/>
<proteinExistence type="inferred from homology"/>
<dbReference type="InterPro" id="IPR049557">
    <property type="entry name" value="Transketolase_CS"/>
</dbReference>
<dbReference type="Gene3D" id="3.40.50.920">
    <property type="match status" value="1"/>
</dbReference>
<keyword evidence="10 17" id="KW-0460">Magnesium</keyword>
<evidence type="ECO:0000256" key="8">
    <source>
        <dbReference type="ARBA" id="ARBA00022723"/>
    </source>
</evidence>
<feature type="binding site" evidence="16">
    <location>
        <position position="259"/>
    </location>
    <ligand>
        <name>thiamine diphosphate</name>
        <dbReference type="ChEBI" id="CHEBI:58937"/>
    </ligand>
</feature>
<evidence type="ECO:0000256" key="4">
    <source>
        <dbReference type="ARBA" id="ARBA00007131"/>
    </source>
</evidence>
<feature type="binding site" evidence="15">
    <location>
        <position position="259"/>
    </location>
    <ligand>
        <name>substrate</name>
    </ligand>
</feature>
<evidence type="ECO:0000256" key="6">
    <source>
        <dbReference type="ARBA" id="ARBA00013152"/>
    </source>
</evidence>
<evidence type="ECO:0000256" key="3">
    <source>
        <dbReference type="ARBA" id="ARBA00001941"/>
    </source>
</evidence>
<evidence type="ECO:0000256" key="15">
    <source>
        <dbReference type="PIRSR" id="PIRSR605478-2"/>
    </source>
</evidence>
<feature type="site" description="Important for catalytic activity" evidence="18">
    <location>
        <position position="24"/>
    </location>
</feature>
<evidence type="ECO:0000313" key="22">
    <source>
        <dbReference type="Proteomes" id="UP000231493"/>
    </source>
</evidence>
<dbReference type="PANTHER" id="PTHR43522">
    <property type="entry name" value="TRANSKETOLASE"/>
    <property type="match status" value="1"/>
</dbReference>
<feature type="binding site" evidence="16">
    <location>
        <position position="64"/>
    </location>
    <ligand>
        <name>thiamine diphosphate</name>
        <dbReference type="ChEBI" id="CHEBI:58937"/>
    </ligand>
</feature>
<comment type="cofactor">
    <cofactor evidence="1">
        <name>Ca(2+)</name>
        <dbReference type="ChEBI" id="CHEBI:29108"/>
    </cofactor>
</comment>
<feature type="domain" description="Transketolase-like pyrimidine-binding" evidence="20">
    <location>
        <begin position="348"/>
        <end position="519"/>
    </location>
</feature>
<evidence type="ECO:0000256" key="14">
    <source>
        <dbReference type="PIRSR" id="PIRSR605478-1"/>
    </source>
</evidence>
<evidence type="ECO:0000256" key="1">
    <source>
        <dbReference type="ARBA" id="ARBA00001913"/>
    </source>
</evidence>
<dbReference type="Pfam" id="PF00456">
    <property type="entry name" value="Transketolase_N"/>
    <property type="match status" value="1"/>
</dbReference>
<evidence type="ECO:0000256" key="12">
    <source>
        <dbReference type="ARBA" id="ARBA00049473"/>
    </source>
</evidence>
<dbReference type="PANTHER" id="PTHR43522:SF2">
    <property type="entry name" value="TRANSKETOLASE 1-RELATED"/>
    <property type="match status" value="1"/>
</dbReference>
<feature type="binding site" evidence="16">
    <location>
        <position position="183"/>
    </location>
    <ligand>
        <name>thiamine diphosphate</name>
        <dbReference type="ChEBI" id="CHEBI:58937"/>
    </ligand>
</feature>
<feature type="binding site" evidence="15">
    <location>
        <position position="24"/>
    </location>
    <ligand>
        <name>substrate</name>
    </ligand>
</feature>
<dbReference type="SMART" id="SM00861">
    <property type="entry name" value="Transket_pyr"/>
    <property type="match status" value="1"/>
</dbReference>
<dbReference type="InterPro" id="IPR005474">
    <property type="entry name" value="Transketolase_N"/>
</dbReference>
<keyword evidence="19" id="KW-0175">Coiled coil</keyword>
<feature type="binding site" evidence="16">
    <location>
        <position position="431"/>
    </location>
    <ligand>
        <name>thiamine diphosphate</name>
        <dbReference type="ChEBI" id="CHEBI:58937"/>
    </ligand>
</feature>
<feature type="binding site" evidence="17">
    <location>
        <position position="185"/>
    </location>
    <ligand>
        <name>Mg(2+)</name>
        <dbReference type="ChEBI" id="CHEBI:18420"/>
    </ligand>
</feature>
<dbReference type="InterPro" id="IPR029061">
    <property type="entry name" value="THDP-binding"/>
</dbReference>
<feature type="coiled-coil region" evidence="19">
    <location>
        <begin position="290"/>
        <end position="317"/>
    </location>
</feature>
<dbReference type="InterPro" id="IPR005475">
    <property type="entry name" value="Transketolase-like_Pyr-bd"/>
</dbReference>
<dbReference type="InterPro" id="IPR009014">
    <property type="entry name" value="Transketo_C/PFOR_II"/>
</dbReference>
<evidence type="ECO:0000256" key="10">
    <source>
        <dbReference type="ARBA" id="ARBA00022842"/>
    </source>
</evidence>
<evidence type="ECO:0000256" key="9">
    <source>
        <dbReference type="ARBA" id="ARBA00022837"/>
    </source>
</evidence>
<evidence type="ECO:0000256" key="11">
    <source>
        <dbReference type="ARBA" id="ARBA00023052"/>
    </source>
</evidence>
<comment type="cofactor">
    <cofactor evidence="2">
        <name>Mn(2+)</name>
        <dbReference type="ChEBI" id="CHEBI:29035"/>
    </cofactor>
</comment>
<comment type="cofactor">
    <cofactor evidence="16">
        <name>thiamine diphosphate</name>
        <dbReference type="ChEBI" id="CHEBI:58937"/>
    </cofactor>
    <text evidence="16">Binds 1 thiamine pyrophosphate per subunit. During the reaction, the substrate forms a covalent intermediate with the cofactor.</text>
</comment>
<feature type="site" description="Important for catalytic activity" evidence="18">
    <location>
        <position position="259"/>
    </location>
</feature>
<keyword evidence="11 16" id="KW-0786">Thiamine pyrophosphate</keyword>
<dbReference type="InterPro" id="IPR033247">
    <property type="entry name" value="Transketolase_fam"/>
</dbReference>